<accession>A0ACC0BV42</accession>
<evidence type="ECO:0000313" key="2">
    <source>
        <dbReference type="Proteomes" id="UP001060085"/>
    </source>
</evidence>
<dbReference type="EMBL" id="CM044702">
    <property type="protein sequence ID" value="KAI5676466.1"/>
    <property type="molecule type" value="Genomic_DNA"/>
</dbReference>
<name>A0ACC0BV42_CATRO</name>
<sequence>MSKVVKETLVDIQCMITNGDMKKFSNYGTISRSLSYNNLKLPLLDGTFGPYDYKAWEQKVDSLFYSYYVREEEKFPLVLESLSYEVNVWWDSNCENRGRMGVQPIKTWSLKKQSLRNRFGVGKYEEQRQVQHKVKFMESLMVEEFPKIKELSQDKIVECLKIHVVEETSKKEPCCIMN</sequence>
<protein>
    <submittedName>
        <fullName evidence="1">Uncharacterized protein</fullName>
    </submittedName>
</protein>
<dbReference type="Proteomes" id="UP001060085">
    <property type="component" value="Linkage Group LG02"/>
</dbReference>
<keyword evidence="2" id="KW-1185">Reference proteome</keyword>
<evidence type="ECO:0000313" key="1">
    <source>
        <dbReference type="EMBL" id="KAI5676466.1"/>
    </source>
</evidence>
<proteinExistence type="predicted"/>
<reference evidence="2" key="1">
    <citation type="journal article" date="2023" name="Nat. Plants">
        <title>Single-cell RNA sequencing provides a high-resolution roadmap for understanding the multicellular compartmentation of specialized metabolism.</title>
        <authorList>
            <person name="Sun S."/>
            <person name="Shen X."/>
            <person name="Li Y."/>
            <person name="Li Y."/>
            <person name="Wang S."/>
            <person name="Li R."/>
            <person name="Zhang H."/>
            <person name="Shen G."/>
            <person name="Guo B."/>
            <person name="Wei J."/>
            <person name="Xu J."/>
            <person name="St-Pierre B."/>
            <person name="Chen S."/>
            <person name="Sun C."/>
        </authorList>
    </citation>
    <scope>NUCLEOTIDE SEQUENCE [LARGE SCALE GENOMIC DNA]</scope>
</reference>
<comment type="caution">
    <text evidence="1">The sequence shown here is derived from an EMBL/GenBank/DDBJ whole genome shotgun (WGS) entry which is preliminary data.</text>
</comment>
<gene>
    <name evidence="1" type="ORF">M9H77_07416</name>
</gene>
<organism evidence="1 2">
    <name type="scientific">Catharanthus roseus</name>
    <name type="common">Madagascar periwinkle</name>
    <name type="synonym">Vinca rosea</name>
    <dbReference type="NCBI Taxonomy" id="4058"/>
    <lineage>
        <taxon>Eukaryota</taxon>
        <taxon>Viridiplantae</taxon>
        <taxon>Streptophyta</taxon>
        <taxon>Embryophyta</taxon>
        <taxon>Tracheophyta</taxon>
        <taxon>Spermatophyta</taxon>
        <taxon>Magnoliopsida</taxon>
        <taxon>eudicotyledons</taxon>
        <taxon>Gunneridae</taxon>
        <taxon>Pentapetalae</taxon>
        <taxon>asterids</taxon>
        <taxon>lamiids</taxon>
        <taxon>Gentianales</taxon>
        <taxon>Apocynaceae</taxon>
        <taxon>Rauvolfioideae</taxon>
        <taxon>Vinceae</taxon>
        <taxon>Catharanthinae</taxon>
        <taxon>Catharanthus</taxon>
    </lineage>
</organism>